<evidence type="ECO:0000256" key="1">
    <source>
        <dbReference type="SAM" id="Phobius"/>
    </source>
</evidence>
<sequence>MNKRPRIELKLTQTDKILEIFGWVSVFGIWTLTLTNYFELPEIIPTHYNGTGEADGFGNKSNIFALPIISTLLFIGMTILNKNPHVFNYPSKITEENALHQYTNATRMMRVLKLVIVLIFGLIVFRTIQNVNGNADGLGNWFLPLTMALIFIPIIYFLINTNRKKKTTE</sequence>
<dbReference type="OrthoDB" id="9808690at2"/>
<keyword evidence="1" id="KW-1133">Transmembrane helix</keyword>
<evidence type="ECO:0000259" key="2">
    <source>
        <dbReference type="Pfam" id="PF07853"/>
    </source>
</evidence>
<evidence type="ECO:0000313" key="3">
    <source>
        <dbReference type="EMBL" id="SFD42412.1"/>
    </source>
</evidence>
<protein>
    <recommendedName>
        <fullName evidence="2">DUF1648 domain-containing protein</fullName>
    </recommendedName>
</protein>
<feature type="domain" description="DUF1648" evidence="2">
    <location>
        <begin position="27"/>
        <end position="70"/>
    </location>
</feature>
<evidence type="ECO:0000313" key="4">
    <source>
        <dbReference type="Proteomes" id="UP000199439"/>
    </source>
</evidence>
<dbReference type="Proteomes" id="UP000199439">
    <property type="component" value="Unassembled WGS sequence"/>
</dbReference>
<keyword evidence="1" id="KW-0812">Transmembrane</keyword>
<dbReference type="Pfam" id="PF07853">
    <property type="entry name" value="DUF1648"/>
    <property type="match status" value="1"/>
</dbReference>
<feature type="transmembrane region" description="Helical" evidence="1">
    <location>
        <begin position="63"/>
        <end position="80"/>
    </location>
</feature>
<gene>
    <name evidence="3" type="ORF">SAMN04487987_11416</name>
</gene>
<accession>A0A1I1S7T7</accession>
<dbReference type="RefSeq" id="WP_092853889.1">
    <property type="nucleotide sequence ID" value="NZ_FOMI01000014.1"/>
</dbReference>
<keyword evidence="4" id="KW-1185">Reference proteome</keyword>
<feature type="transmembrane region" description="Helical" evidence="1">
    <location>
        <begin position="141"/>
        <end position="159"/>
    </location>
</feature>
<feature type="transmembrane region" description="Helical" evidence="1">
    <location>
        <begin position="20"/>
        <end position="38"/>
    </location>
</feature>
<proteinExistence type="predicted"/>
<dbReference type="EMBL" id="FOMI01000014">
    <property type="protein sequence ID" value="SFD42412.1"/>
    <property type="molecule type" value="Genomic_DNA"/>
</dbReference>
<keyword evidence="1" id="KW-0472">Membrane</keyword>
<name>A0A1I1S7T7_9FLAO</name>
<dbReference type="AlphaFoldDB" id="A0A1I1S7T7"/>
<organism evidence="3 4">
    <name type="scientific">Algibacter pectinivorans</name>
    <dbReference type="NCBI Taxonomy" id="870482"/>
    <lineage>
        <taxon>Bacteria</taxon>
        <taxon>Pseudomonadati</taxon>
        <taxon>Bacteroidota</taxon>
        <taxon>Flavobacteriia</taxon>
        <taxon>Flavobacteriales</taxon>
        <taxon>Flavobacteriaceae</taxon>
        <taxon>Algibacter</taxon>
    </lineage>
</organism>
<dbReference type="InterPro" id="IPR012867">
    <property type="entry name" value="DUF1648"/>
</dbReference>
<feature type="transmembrane region" description="Helical" evidence="1">
    <location>
        <begin position="111"/>
        <end position="129"/>
    </location>
</feature>
<reference evidence="4" key="1">
    <citation type="submission" date="2016-10" db="EMBL/GenBank/DDBJ databases">
        <authorList>
            <person name="Varghese N."/>
            <person name="Submissions S."/>
        </authorList>
    </citation>
    <scope>NUCLEOTIDE SEQUENCE [LARGE SCALE GENOMIC DNA]</scope>
    <source>
        <strain evidence="4">DSM 25730</strain>
    </source>
</reference>